<proteinExistence type="predicted"/>
<protein>
    <submittedName>
        <fullName evidence="1">Uncharacterized protein</fullName>
    </submittedName>
</protein>
<organism evidence="1">
    <name type="scientific">Rhizophora mucronata</name>
    <name type="common">Asiatic mangrove</name>
    <dbReference type="NCBI Taxonomy" id="61149"/>
    <lineage>
        <taxon>Eukaryota</taxon>
        <taxon>Viridiplantae</taxon>
        <taxon>Streptophyta</taxon>
        <taxon>Embryophyta</taxon>
        <taxon>Tracheophyta</taxon>
        <taxon>Spermatophyta</taxon>
        <taxon>Magnoliopsida</taxon>
        <taxon>eudicotyledons</taxon>
        <taxon>Gunneridae</taxon>
        <taxon>Pentapetalae</taxon>
        <taxon>rosids</taxon>
        <taxon>fabids</taxon>
        <taxon>Malpighiales</taxon>
        <taxon>Rhizophoraceae</taxon>
        <taxon>Rhizophora</taxon>
    </lineage>
</organism>
<name>A0A2P2M5E5_RHIMU</name>
<dbReference type="AlphaFoldDB" id="A0A2P2M5E5"/>
<sequence length="23" mass="2850">MLVTCSKHVNFSYDYCRKNWRQA</sequence>
<evidence type="ECO:0000313" key="1">
    <source>
        <dbReference type="EMBL" id="MBX25438.1"/>
    </source>
</evidence>
<reference evidence="1" key="1">
    <citation type="submission" date="2018-02" db="EMBL/GenBank/DDBJ databases">
        <title>Rhizophora mucronata_Transcriptome.</title>
        <authorList>
            <person name="Meera S.P."/>
            <person name="Sreeshan A."/>
            <person name="Augustine A."/>
        </authorList>
    </citation>
    <scope>NUCLEOTIDE SEQUENCE</scope>
    <source>
        <tissue evidence="1">Leaf</tissue>
    </source>
</reference>
<dbReference type="EMBL" id="GGEC01044954">
    <property type="protein sequence ID" value="MBX25438.1"/>
    <property type="molecule type" value="Transcribed_RNA"/>
</dbReference>
<accession>A0A2P2M5E5</accession>